<comment type="catalytic activity">
    <reaction evidence="5 6">
        <text>biotin + L-lysyl-[protein] + ATP = N(6)-biotinyl-L-lysyl-[protein] + AMP + diphosphate + H(+)</text>
        <dbReference type="Rhea" id="RHEA:11756"/>
        <dbReference type="Rhea" id="RHEA-COMP:9752"/>
        <dbReference type="Rhea" id="RHEA-COMP:10505"/>
        <dbReference type="ChEBI" id="CHEBI:15378"/>
        <dbReference type="ChEBI" id="CHEBI:29969"/>
        <dbReference type="ChEBI" id="CHEBI:30616"/>
        <dbReference type="ChEBI" id="CHEBI:33019"/>
        <dbReference type="ChEBI" id="CHEBI:57586"/>
        <dbReference type="ChEBI" id="CHEBI:83144"/>
        <dbReference type="ChEBI" id="CHEBI:456215"/>
        <dbReference type="EC" id="6.3.4.15"/>
    </reaction>
</comment>
<dbReference type="GO" id="GO:0006355">
    <property type="term" value="P:regulation of DNA-templated transcription"/>
    <property type="evidence" value="ECO:0007669"/>
    <property type="project" value="UniProtKB-UniRule"/>
</dbReference>
<dbReference type="InterPro" id="IPR013196">
    <property type="entry name" value="HTH_11"/>
</dbReference>
<dbReference type="PROSITE" id="PS51733">
    <property type="entry name" value="BPL_LPL_CATALYTIC"/>
    <property type="match status" value="1"/>
</dbReference>
<name>A0AA41R676_9BACT</name>
<comment type="caution">
    <text evidence="8">The sequence shown here is derived from an EMBL/GenBank/DDBJ whole genome shotgun (WGS) entry which is preliminary data.</text>
</comment>
<evidence type="ECO:0000256" key="6">
    <source>
        <dbReference type="HAMAP-Rule" id="MF_00978"/>
    </source>
</evidence>
<gene>
    <name evidence="6" type="primary">birA</name>
    <name evidence="8" type="ORF">MRX98_18235</name>
</gene>
<evidence type="ECO:0000256" key="5">
    <source>
        <dbReference type="ARBA" id="ARBA00047846"/>
    </source>
</evidence>
<dbReference type="CDD" id="cd16442">
    <property type="entry name" value="BPL"/>
    <property type="match status" value="1"/>
</dbReference>
<feature type="binding site" evidence="6">
    <location>
        <position position="176"/>
    </location>
    <ligand>
        <name>biotin</name>
        <dbReference type="ChEBI" id="CHEBI:57586"/>
    </ligand>
</feature>
<dbReference type="InterPro" id="IPR030855">
    <property type="entry name" value="Bifunct_BirA"/>
</dbReference>
<dbReference type="InterPro" id="IPR011991">
    <property type="entry name" value="ArsR-like_HTH"/>
</dbReference>
<dbReference type="Gene3D" id="1.10.10.10">
    <property type="entry name" value="Winged helix-like DNA-binding domain superfamily/Winged helix DNA-binding domain"/>
    <property type="match status" value="1"/>
</dbReference>
<dbReference type="Gene3D" id="2.30.30.100">
    <property type="match status" value="1"/>
</dbReference>
<dbReference type="HAMAP" id="MF_00978">
    <property type="entry name" value="Bifunct_BirA"/>
    <property type="match status" value="1"/>
</dbReference>
<evidence type="ECO:0000313" key="8">
    <source>
        <dbReference type="EMBL" id="MCJ8502521.1"/>
    </source>
</evidence>
<keyword evidence="9" id="KW-1185">Reference proteome</keyword>
<dbReference type="AlphaFoldDB" id="A0AA41R676"/>
<evidence type="ECO:0000256" key="2">
    <source>
        <dbReference type="ARBA" id="ARBA00022741"/>
    </source>
</evidence>
<feature type="DNA-binding region" description="H-T-H motif" evidence="6">
    <location>
        <begin position="18"/>
        <end position="37"/>
    </location>
</feature>
<dbReference type="EC" id="6.3.4.15" evidence="6"/>
<dbReference type="Gene3D" id="3.30.930.10">
    <property type="entry name" value="Bira Bifunctional Protein, Domain 2"/>
    <property type="match status" value="1"/>
</dbReference>
<dbReference type="Pfam" id="PF02237">
    <property type="entry name" value="BPL_C"/>
    <property type="match status" value="1"/>
</dbReference>
<feature type="binding site" evidence="6">
    <location>
        <position position="106"/>
    </location>
    <ligand>
        <name>biotin</name>
        <dbReference type="ChEBI" id="CHEBI:57586"/>
    </ligand>
</feature>
<reference evidence="8" key="1">
    <citation type="submission" date="2022-04" db="EMBL/GenBank/DDBJ databases">
        <title>Desulfatitalea alkaliphila sp. nov., a novel anaerobic sulfate-reducing bacterium isolated from terrestrial mud volcano, Taman Peninsula, Russia.</title>
        <authorList>
            <person name="Khomyakova M.A."/>
            <person name="Merkel A.Y."/>
            <person name="Slobodkin A.I."/>
        </authorList>
    </citation>
    <scope>NUCLEOTIDE SEQUENCE</scope>
    <source>
        <strain evidence="8">M08but</strain>
    </source>
</reference>
<keyword evidence="3 6" id="KW-0067">ATP-binding</keyword>
<dbReference type="Proteomes" id="UP001165427">
    <property type="component" value="Unassembled WGS sequence"/>
</dbReference>
<dbReference type="InterPro" id="IPR004408">
    <property type="entry name" value="Biotin_CoA_COase_ligase"/>
</dbReference>
<comment type="similarity">
    <text evidence="6">Belongs to the biotin--protein ligase family.</text>
</comment>
<protein>
    <recommendedName>
        <fullName evidence="6">Bifunctional ligase/repressor BirA</fullName>
    </recommendedName>
    <alternativeName>
        <fullName evidence="6">Biotin--[acetyl-CoA-carboxylase] ligase</fullName>
        <ecNumber evidence="6">6.3.4.15</ecNumber>
    </alternativeName>
    <alternativeName>
        <fullName evidence="6">Biotin--protein ligase</fullName>
    </alternativeName>
    <alternativeName>
        <fullName evidence="6">Biotin-[acetyl-CoA carboxylase] synthetase</fullName>
    </alternativeName>
</protein>
<dbReference type="InterPro" id="IPR045864">
    <property type="entry name" value="aa-tRNA-synth_II/BPL/LPL"/>
</dbReference>
<dbReference type="GO" id="GO:0003677">
    <property type="term" value="F:DNA binding"/>
    <property type="evidence" value="ECO:0007669"/>
    <property type="project" value="UniProtKB-UniRule"/>
</dbReference>
<keyword evidence="6" id="KW-0805">Transcription regulation</keyword>
<dbReference type="InterPro" id="IPR008988">
    <property type="entry name" value="Transcriptional_repressor_C"/>
</dbReference>
<evidence type="ECO:0000313" key="9">
    <source>
        <dbReference type="Proteomes" id="UP001165427"/>
    </source>
</evidence>
<dbReference type="InterPro" id="IPR036390">
    <property type="entry name" value="WH_DNA-bd_sf"/>
</dbReference>
<dbReference type="NCBIfam" id="TIGR00121">
    <property type="entry name" value="birA_ligase"/>
    <property type="match status" value="1"/>
</dbReference>
<evidence type="ECO:0000259" key="7">
    <source>
        <dbReference type="PROSITE" id="PS51733"/>
    </source>
</evidence>
<dbReference type="SUPFAM" id="SSF46785">
    <property type="entry name" value="Winged helix' DNA-binding domain"/>
    <property type="match status" value="1"/>
</dbReference>
<dbReference type="PANTHER" id="PTHR12835:SF5">
    <property type="entry name" value="BIOTIN--PROTEIN LIGASE"/>
    <property type="match status" value="1"/>
</dbReference>
<keyword evidence="6" id="KW-0678">Repressor</keyword>
<comment type="caution">
    <text evidence="6">Lacks conserved residue(s) required for the propagation of feature annotation.</text>
</comment>
<keyword evidence="1 6" id="KW-0436">Ligase</keyword>
<dbReference type="EMBL" id="JALJRB010000028">
    <property type="protein sequence ID" value="MCJ8502521.1"/>
    <property type="molecule type" value="Genomic_DNA"/>
</dbReference>
<dbReference type="InterPro" id="IPR004143">
    <property type="entry name" value="BPL_LPL_catalytic"/>
</dbReference>
<accession>A0AA41R676</accession>
<feature type="binding site" evidence="6">
    <location>
        <begin position="110"/>
        <end position="112"/>
    </location>
    <ligand>
        <name>biotin</name>
        <dbReference type="ChEBI" id="CHEBI:57586"/>
    </ligand>
</feature>
<dbReference type="InterPro" id="IPR036388">
    <property type="entry name" value="WH-like_DNA-bd_sf"/>
</dbReference>
<evidence type="ECO:0000256" key="1">
    <source>
        <dbReference type="ARBA" id="ARBA00022598"/>
    </source>
</evidence>
<dbReference type="CDD" id="cd00090">
    <property type="entry name" value="HTH_ARSR"/>
    <property type="match status" value="1"/>
</dbReference>
<proteinExistence type="inferred from homology"/>
<sequence length="319" mass="35131">MKAKILAHLQQADTPASGERLSKRLGVSRVAVWKHMRQLQEVGYLIETTPKGYRLVRAPDAPFPWVMGDRGPLVHYHLELPSTMDAAMTLARKGCPAFTTVVAERQTKGRGRLQRRWQSTPGGLYFTMVLRPRIALAEAPLVNLAAAVDLADTLHDLYAVDVQLKWPNDLLVEGRKLSGILSQMAAEPDRIDFINLGIGINVHNDTRGVKPSAVAVAVLTDRSVSRARILEGFWERLALRLAGDRLDGVVDQWKPRAVTLGRMVTVQTLTDKVSGRALDVAPDGALVVETETGRHVKVLYGDCFHGDSNTKATRLPASR</sequence>
<dbReference type="GO" id="GO:0005524">
    <property type="term" value="F:ATP binding"/>
    <property type="evidence" value="ECO:0007669"/>
    <property type="project" value="UniProtKB-UniRule"/>
</dbReference>
<dbReference type="PANTHER" id="PTHR12835">
    <property type="entry name" value="BIOTIN PROTEIN LIGASE"/>
    <property type="match status" value="1"/>
</dbReference>
<feature type="domain" description="BPL/LPL catalytic" evidence="7">
    <location>
        <begin position="69"/>
        <end position="245"/>
    </location>
</feature>
<evidence type="ECO:0000256" key="4">
    <source>
        <dbReference type="ARBA" id="ARBA00023267"/>
    </source>
</evidence>
<dbReference type="Pfam" id="PF03099">
    <property type="entry name" value="BPL_LplA_LipB"/>
    <property type="match status" value="1"/>
</dbReference>
<dbReference type="GO" id="GO:0004077">
    <property type="term" value="F:biotin--[biotin carboxyl-carrier protein] ligase activity"/>
    <property type="evidence" value="ECO:0007669"/>
    <property type="project" value="UniProtKB-UniRule"/>
</dbReference>
<organism evidence="8 9">
    <name type="scientific">Desulfatitalea alkaliphila</name>
    <dbReference type="NCBI Taxonomy" id="2929485"/>
    <lineage>
        <taxon>Bacteria</taxon>
        <taxon>Pseudomonadati</taxon>
        <taxon>Thermodesulfobacteriota</taxon>
        <taxon>Desulfobacteria</taxon>
        <taxon>Desulfobacterales</taxon>
        <taxon>Desulfosarcinaceae</taxon>
        <taxon>Desulfatitalea</taxon>
    </lineage>
</organism>
<dbReference type="RefSeq" id="WP_246913424.1">
    <property type="nucleotide sequence ID" value="NZ_JALJRB010000028.1"/>
</dbReference>
<comment type="function">
    <text evidence="6">Acts both as a biotin--[acetyl-CoA-carboxylase] ligase and a repressor.</text>
</comment>
<keyword evidence="6" id="KW-0804">Transcription</keyword>
<dbReference type="SUPFAM" id="SSF55681">
    <property type="entry name" value="Class II aaRS and biotin synthetases"/>
    <property type="match status" value="1"/>
</dbReference>
<evidence type="ECO:0000256" key="3">
    <source>
        <dbReference type="ARBA" id="ARBA00022840"/>
    </source>
</evidence>
<dbReference type="Pfam" id="PF08279">
    <property type="entry name" value="HTH_11"/>
    <property type="match status" value="1"/>
</dbReference>
<dbReference type="GO" id="GO:0005737">
    <property type="term" value="C:cytoplasm"/>
    <property type="evidence" value="ECO:0007669"/>
    <property type="project" value="TreeGrafter"/>
</dbReference>
<keyword evidence="4 6" id="KW-0092">Biotin</keyword>
<keyword evidence="6" id="KW-0238">DNA-binding</keyword>
<dbReference type="SUPFAM" id="SSF50037">
    <property type="entry name" value="C-terminal domain of transcriptional repressors"/>
    <property type="match status" value="1"/>
</dbReference>
<keyword evidence="2 6" id="KW-0547">Nucleotide-binding</keyword>
<dbReference type="InterPro" id="IPR003142">
    <property type="entry name" value="BPL_C"/>
</dbReference>